<keyword evidence="15 17" id="KW-0460">Magnesium</keyword>
<evidence type="ECO:0000256" key="13">
    <source>
        <dbReference type="ARBA" id="ARBA00022723"/>
    </source>
</evidence>
<dbReference type="Pfam" id="PF05524">
    <property type="entry name" value="PEP-utilisers_N"/>
    <property type="match status" value="1"/>
</dbReference>
<dbReference type="GO" id="GO:0009401">
    <property type="term" value="P:phosphoenolpyruvate-dependent sugar phosphotransferase system"/>
    <property type="evidence" value="ECO:0007669"/>
    <property type="project" value="UniProtKB-KW"/>
</dbReference>
<evidence type="ECO:0000259" key="23">
    <source>
        <dbReference type="Pfam" id="PF05524"/>
    </source>
</evidence>
<dbReference type="PRINTS" id="PR01736">
    <property type="entry name" value="PHPHTRNFRASE"/>
</dbReference>
<evidence type="ECO:0000256" key="2">
    <source>
        <dbReference type="ARBA" id="ARBA00001946"/>
    </source>
</evidence>
<dbReference type="SUPFAM" id="SSF52009">
    <property type="entry name" value="Phosphohistidine domain"/>
    <property type="match status" value="1"/>
</dbReference>
<keyword evidence="9 17" id="KW-0963">Cytoplasm</keyword>
<feature type="domain" description="Phosphotransferase system enzyme I N-terminal" evidence="23">
    <location>
        <begin position="5"/>
        <end position="116"/>
    </location>
</feature>
<evidence type="ECO:0000256" key="9">
    <source>
        <dbReference type="ARBA" id="ARBA00022490"/>
    </source>
</evidence>
<feature type="binding site" evidence="19">
    <location>
        <position position="324"/>
    </location>
    <ligand>
        <name>phosphoenolpyruvate</name>
        <dbReference type="ChEBI" id="CHEBI:58702"/>
    </ligand>
</feature>
<feature type="binding site" evidence="20">
    <location>
        <position position="423"/>
    </location>
    <ligand>
        <name>Mg(2+)</name>
        <dbReference type="ChEBI" id="CHEBI:18420"/>
    </ligand>
</feature>
<dbReference type="GO" id="GO:0016301">
    <property type="term" value="F:kinase activity"/>
    <property type="evidence" value="ECO:0007669"/>
    <property type="project" value="UniProtKB-KW"/>
</dbReference>
<feature type="domain" description="PEP-utilising enzyme mobile" evidence="21">
    <location>
        <begin position="145"/>
        <end position="217"/>
    </location>
</feature>
<comment type="similarity">
    <text evidence="5 17">Belongs to the PEP-utilizing enzyme family.</text>
</comment>
<evidence type="ECO:0000256" key="19">
    <source>
        <dbReference type="PIRSR" id="PIRSR000732-2"/>
    </source>
</evidence>
<evidence type="ECO:0000256" key="17">
    <source>
        <dbReference type="PIRNR" id="PIRNR000732"/>
    </source>
</evidence>
<dbReference type="GO" id="GO:0046872">
    <property type="term" value="F:metal ion binding"/>
    <property type="evidence" value="ECO:0007669"/>
    <property type="project" value="UniProtKB-KW"/>
</dbReference>
<feature type="active site" description="Proton donor" evidence="18">
    <location>
        <position position="494"/>
    </location>
</feature>
<dbReference type="InterPro" id="IPR006318">
    <property type="entry name" value="PTS_EI-like"/>
</dbReference>
<comment type="subcellular location">
    <subcellularLocation>
        <location evidence="4 17">Cytoplasm</location>
    </subcellularLocation>
</comment>
<dbReference type="Pfam" id="PF02896">
    <property type="entry name" value="PEP-utilizers_C"/>
    <property type="match status" value="1"/>
</dbReference>
<evidence type="ECO:0000313" key="25">
    <source>
        <dbReference type="Proteomes" id="UP000647416"/>
    </source>
</evidence>
<evidence type="ECO:0000256" key="4">
    <source>
        <dbReference type="ARBA" id="ARBA00004496"/>
    </source>
</evidence>
<keyword evidence="13 17" id="KW-0479">Metal-binding</keyword>
<evidence type="ECO:0000256" key="15">
    <source>
        <dbReference type="ARBA" id="ARBA00022842"/>
    </source>
</evidence>
<dbReference type="Gene3D" id="1.10.274.10">
    <property type="entry name" value="PtsI, HPr-binding domain"/>
    <property type="match status" value="1"/>
</dbReference>
<feature type="domain" description="PEP-utilising enzyme C-terminal" evidence="22">
    <location>
        <begin position="244"/>
        <end position="532"/>
    </location>
</feature>
<keyword evidence="12 17" id="KW-0598">Phosphotransferase system</keyword>
<dbReference type="Gene3D" id="3.20.20.60">
    <property type="entry name" value="Phosphoenolpyruvate-binding domains"/>
    <property type="match status" value="1"/>
</dbReference>
<name>A0A926F902_9FIRM</name>
<evidence type="ECO:0000256" key="10">
    <source>
        <dbReference type="ARBA" id="ARBA00022597"/>
    </source>
</evidence>
<dbReference type="PANTHER" id="PTHR46244">
    <property type="entry name" value="PHOSPHOENOLPYRUVATE-PROTEIN PHOSPHOTRANSFERASE"/>
    <property type="match status" value="1"/>
</dbReference>
<sequence>MKILKGIAAAHGLVFGKMIFFEKNFDNGANEIGIDEAAEKALEKVRYLHKKTLDTLGAEKAKIFSAYEMLLSDKMLITPIKTATENGEDAKSAVESVTKTMSDRLSSSKNEYMRQRAEDIRYIGSLLCDVISGAEDGFNFPDDGEKYIVAAKELTPVDTMMFDKDRIAGFITEKGGATSHVVILAKSLGIPAVVGAEGIAEVKEFNGEDAYLDGYGGRLIITPDEGASAEYARKLDDERKFAQELEKIKKIGAQTEDGERISVCVNIGKPSDLKGYEEEKLDGVGLFRSEFLYSSKSVKPSFDEQVKAYREAIEKASPDAVTIRTLDIGGDKRLDYLDMKDEENPFLGNRGIRLCLKNEEIFAEQLKAILVAARGYTAKIMLPMITSISEIKKARAVLDKVKKELDAQDTEYADKILVGIMIETPASAIMADSFAKHSDFFSVGTNDLVQYITASDRGNADVEELYNPYHPAVINMLSNVIKAGERHGIEVSVCGDLASNTEFTKLLLGLGLKKFSVPLPVAGRIKHKISHTDGTSARALAKRVLGAEDENEIKNIILRG</sequence>
<feature type="binding site" evidence="19">
    <location>
        <position position="457"/>
    </location>
    <ligand>
        <name>phosphoenolpyruvate</name>
        <dbReference type="ChEBI" id="CHEBI:58702"/>
    </ligand>
</feature>
<dbReference type="InterPro" id="IPR008279">
    <property type="entry name" value="PEP-util_enz_mobile_dom"/>
</dbReference>
<feature type="binding site" evidence="20">
    <location>
        <position position="447"/>
    </location>
    <ligand>
        <name>Mg(2+)</name>
        <dbReference type="ChEBI" id="CHEBI:18420"/>
    </ligand>
</feature>
<evidence type="ECO:0000256" key="3">
    <source>
        <dbReference type="ARBA" id="ARBA00002728"/>
    </source>
</evidence>
<organism evidence="24 25">
    <name type="scientific">Qingrenia yutianensis</name>
    <dbReference type="NCBI Taxonomy" id="2763676"/>
    <lineage>
        <taxon>Bacteria</taxon>
        <taxon>Bacillati</taxon>
        <taxon>Bacillota</taxon>
        <taxon>Clostridia</taxon>
        <taxon>Eubacteriales</taxon>
        <taxon>Oscillospiraceae</taxon>
        <taxon>Qingrenia</taxon>
    </lineage>
</organism>
<dbReference type="PANTHER" id="PTHR46244:SF3">
    <property type="entry name" value="PHOSPHOENOLPYRUVATE-PROTEIN PHOSPHOTRANSFERASE"/>
    <property type="match status" value="1"/>
</dbReference>
<dbReference type="GO" id="GO:0005737">
    <property type="term" value="C:cytoplasm"/>
    <property type="evidence" value="ECO:0007669"/>
    <property type="project" value="UniProtKB-SubCell"/>
</dbReference>
<dbReference type="SUPFAM" id="SSF51621">
    <property type="entry name" value="Phosphoenolpyruvate/pyruvate domain"/>
    <property type="match status" value="1"/>
</dbReference>
<comment type="caution">
    <text evidence="24">The sequence shown here is derived from an EMBL/GenBank/DDBJ whole genome shotgun (WGS) entry which is preliminary data.</text>
</comment>
<dbReference type="InterPro" id="IPR000121">
    <property type="entry name" value="PEP_util_C"/>
</dbReference>
<dbReference type="InterPro" id="IPR040442">
    <property type="entry name" value="Pyrv_kinase-like_dom_sf"/>
</dbReference>
<dbReference type="NCBIfam" id="TIGR01417">
    <property type="entry name" value="PTS_I_fam"/>
    <property type="match status" value="1"/>
</dbReference>
<accession>A0A926F902</accession>
<evidence type="ECO:0000259" key="21">
    <source>
        <dbReference type="Pfam" id="PF00391"/>
    </source>
</evidence>
<dbReference type="EMBL" id="JACRTE010000004">
    <property type="protein sequence ID" value="MBC8596150.1"/>
    <property type="molecule type" value="Genomic_DNA"/>
</dbReference>
<comment type="catalytic activity">
    <reaction evidence="1 17">
        <text>L-histidyl-[protein] + phosphoenolpyruvate = N(pros)-phospho-L-histidyl-[protein] + pyruvate</text>
        <dbReference type="Rhea" id="RHEA:23880"/>
        <dbReference type="Rhea" id="RHEA-COMP:9745"/>
        <dbReference type="Rhea" id="RHEA-COMP:9746"/>
        <dbReference type="ChEBI" id="CHEBI:15361"/>
        <dbReference type="ChEBI" id="CHEBI:29979"/>
        <dbReference type="ChEBI" id="CHEBI:58702"/>
        <dbReference type="ChEBI" id="CHEBI:64837"/>
        <dbReference type="EC" id="2.7.3.9"/>
    </reaction>
</comment>
<comment type="function">
    <text evidence="3 17">General (non sugar-specific) component of the phosphoenolpyruvate-dependent sugar phosphotransferase system (sugar PTS). This major carbohydrate active-transport system catalyzes the phosphorylation of incoming sugar substrates concomitantly with their translocation across the cell membrane. Enzyme I transfers the phosphoryl group from phosphoenolpyruvate (PEP) to the phosphoryl carrier protein (HPr).</text>
</comment>
<dbReference type="SUPFAM" id="SSF47831">
    <property type="entry name" value="Enzyme I of the PEP:sugar phosphotransferase system HPr-binding (sub)domain"/>
    <property type="match status" value="1"/>
</dbReference>
<dbReference type="InterPro" id="IPR008731">
    <property type="entry name" value="PTS_EIN"/>
</dbReference>
<evidence type="ECO:0000259" key="22">
    <source>
        <dbReference type="Pfam" id="PF02896"/>
    </source>
</evidence>
<keyword evidence="10 17" id="KW-0762">Sugar transport</keyword>
<evidence type="ECO:0000256" key="8">
    <source>
        <dbReference type="ARBA" id="ARBA00022448"/>
    </source>
</evidence>
<evidence type="ECO:0000256" key="6">
    <source>
        <dbReference type="ARBA" id="ARBA00012232"/>
    </source>
</evidence>
<dbReference type="InterPro" id="IPR036637">
    <property type="entry name" value="Phosphohistidine_dom_sf"/>
</dbReference>
<evidence type="ECO:0000256" key="18">
    <source>
        <dbReference type="PIRSR" id="PIRSR000732-1"/>
    </source>
</evidence>
<feature type="binding site" evidence="19">
    <location>
        <begin position="446"/>
        <end position="447"/>
    </location>
    <ligand>
        <name>phosphoenolpyruvate</name>
        <dbReference type="ChEBI" id="CHEBI:58702"/>
    </ligand>
</feature>
<dbReference type="PIRSF" id="PIRSF000732">
    <property type="entry name" value="PTS_enzyme_I"/>
    <property type="match status" value="1"/>
</dbReference>
<proteinExistence type="inferred from homology"/>
<evidence type="ECO:0000256" key="11">
    <source>
        <dbReference type="ARBA" id="ARBA00022679"/>
    </source>
</evidence>
<evidence type="ECO:0000256" key="1">
    <source>
        <dbReference type="ARBA" id="ARBA00000683"/>
    </source>
</evidence>
<comment type="cofactor">
    <cofactor evidence="2 17 20">
        <name>Mg(2+)</name>
        <dbReference type="ChEBI" id="CHEBI:18420"/>
    </cofactor>
</comment>
<feature type="active site" description="Tele-phosphohistidine intermediate" evidence="18">
    <location>
        <position position="180"/>
    </location>
</feature>
<dbReference type="InterPro" id="IPR024692">
    <property type="entry name" value="PTS_EI"/>
</dbReference>
<reference evidence="24" key="1">
    <citation type="submission" date="2020-08" db="EMBL/GenBank/DDBJ databases">
        <title>Genome public.</title>
        <authorList>
            <person name="Liu C."/>
            <person name="Sun Q."/>
        </authorList>
    </citation>
    <scope>NUCLEOTIDE SEQUENCE</scope>
    <source>
        <strain evidence="24">NSJ-50</strain>
    </source>
</reference>
<dbReference type="AlphaFoldDB" id="A0A926F902"/>
<dbReference type="RefSeq" id="WP_262431695.1">
    <property type="nucleotide sequence ID" value="NZ_JACRTE010000004.1"/>
</dbReference>
<dbReference type="EC" id="2.7.3.9" evidence="6 17"/>
<evidence type="ECO:0000256" key="20">
    <source>
        <dbReference type="PIRSR" id="PIRSR000732-3"/>
    </source>
</evidence>
<dbReference type="Proteomes" id="UP000647416">
    <property type="component" value="Unassembled WGS sequence"/>
</dbReference>
<protein>
    <recommendedName>
        <fullName evidence="7 17">Phosphoenolpyruvate-protein phosphotransferase</fullName>
        <ecNumber evidence="6 17">2.7.3.9</ecNumber>
    </recommendedName>
    <alternativeName>
        <fullName evidence="16 17">Phosphotransferase system, enzyme I</fullName>
    </alternativeName>
</protein>
<evidence type="ECO:0000256" key="12">
    <source>
        <dbReference type="ARBA" id="ARBA00022683"/>
    </source>
</evidence>
<keyword evidence="8 17" id="KW-0813">Transport</keyword>
<evidence type="ECO:0000313" key="24">
    <source>
        <dbReference type="EMBL" id="MBC8596150.1"/>
    </source>
</evidence>
<evidence type="ECO:0000256" key="7">
    <source>
        <dbReference type="ARBA" id="ARBA00016544"/>
    </source>
</evidence>
<keyword evidence="14 17" id="KW-0418">Kinase</keyword>
<evidence type="ECO:0000256" key="5">
    <source>
        <dbReference type="ARBA" id="ARBA00007837"/>
    </source>
</evidence>
<feature type="binding site" evidence="19">
    <location>
        <position position="288"/>
    </location>
    <ligand>
        <name>phosphoenolpyruvate</name>
        <dbReference type="ChEBI" id="CHEBI:58702"/>
    </ligand>
</feature>
<dbReference type="GO" id="GO:0008965">
    <property type="term" value="F:phosphoenolpyruvate-protein phosphotransferase activity"/>
    <property type="evidence" value="ECO:0007669"/>
    <property type="project" value="UniProtKB-EC"/>
</dbReference>
<keyword evidence="11 17" id="KW-0808">Transferase</keyword>
<dbReference type="Pfam" id="PF00391">
    <property type="entry name" value="PEP-utilizers"/>
    <property type="match status" value="1"/>
</dbReference>
<dbReference type="InterPro" id="IPR015813">
    <property type="entry name" value="Pyrv/PenolPyrv_kinase-like_dom"/>
</dbReference>
<gene>
    <name evidence="24" type="primary">ptsP</name>
    <name evidence="24" type="ORF">H8706_04610</name>
</gene>
<keyword evidence="25" id="KW-1185">Reference proteome</keyword>
<evidence type="ECO:0000256" key="14">
    <source>
        <dbReference type="ARBA" id="ARBA00022777"/>
    </source>
</evidence>
<dbReference type="InterPro" id="IPR050499">
    <property type="entry name" value="PEP-utilizing_PTS_enzyme"/>
</dbReference>
<dbReference type="InterPro" id="IPR036618">
    <property type="entry name" value="PtsI_HPr-bd_sf"/>
</dbReference>
<dbReference type="Gene3D" id="3.50.30.10">
    <property type="entry name" value="Phosphohistidine domain"/>
    <property type="match status" value="1"/>
</dbReference>
<evidence type="ECO:0000256" key="16">
    <source>
        <dbReference type="ARBA" id="ARBA00033235"/>
    </source>
</evidence>